<dbReference type="GeneID" id="1443031"/>
<reference evidence="1" key="1">
    <citation type="journal article" date="2020" name="bioRxiv">
        <title>A rank-normalized archaeal taxonomy based on genome phylogeny resolves widespread incomplete and uneven classifications.</title>
        <authorList>
            <person name="Rinke C."/>
            <person name="Chuvochina M."/>
            <person name="Mussig A.J."/>
            <person name="Chaumeil P.-A."/>
            <person name="Waite D.W."/>
            <person name="Whitman W.B."/>
            <person name="Parks D.H."/>
            <person name="Hugenholtz P."/>
        </authorList>
    </citation>
    <scope>NUCLEOTIDE SEQUENCE</scope>
    <source>
        <strain evidence="1">UBA8834</strain>
    </source>
</reference>
<name>A0A832T6Y8_PYRHR</name>
<gene>
    <name evidence="1" type="ORF">HA331_06405</name>
</gene>
<organism evidence="1 2">
    <name type="scientific">Pyrococcus horikoshii</name>
    <dbReference type="NCBI Taxonomy" id="53953"/>
    <lineage>
        <taxon>Archaea</taxon>
        <taxon>Methanobacteriati</taxon>
        <taxon>Methanobacteriota</taxon>
        <taxon>Thermococci</taxon>
        <taxon>Thermococcales</taxon>
        <taxon>Thermococcaceae</taxon>
        <taxon>Pyrococcus</taxon>
    </lineage>
</organism>
<dbReference type="InterPro" id="IPR005489">
    <property type="entry name" value="DUF257"/>
</dbReference>
<accession>A0A832T6Y8</accession>
<evidence type="ECO:0000313" key="1">
    <source>
        <dbReference type="EMBL" id="HII61358.1"/>
    </source>
</evidence>
<protein>
    <submittedName>
        <fullName evidence="1">DUF257 family protein</fullName>
    </submittedName>
</protein>
<comment type="caution">
    <text evidence="1">The sequence shown here is derived from an EMBL/GenBank/DDBJ whole genome shotgun (WGS) entry which is preliminary data.</text>
</comment>
<sequence>MEETKQFEAKMLEHISRIFPGGIDIIEYESPELTPFLFYLIVKRLKERNSPIIILDILDQLHVIRTLLELSGIKPEIIDESEVIKLGGFLKTGKVIERIDVHKDIMILRDKFLRTIQELTKNREHVILIGIGAEKMVRIYERDPMEFEYFFALIGRAMLGDKRLSRIIFLNKSLLDKKTVIELEELASRVFEIKLIGEVGIGRELAFRIKKSLHFNEYGEEIRIKVQDFQKHLQSI</sequence>
<dbReference type="AlphaFoldDB" id="A0A832T6Y8"/>
<proteinExistence type="predicted"/>
<dbReference type="EMBL" id="DUJN01000006">
    <property type="protein sequence ID" value="HII61358.1"/>
    <property type="molecule type" value="Genomic_DNA"/>
</dbReference>
<evidence type="ECO:0000313" key="2">
    <source>
        <dbReference type="Proteomes" id="UP000617544"/>
    </source>
</evidence>
<dbReference type="RefSeq" id="WP_010884796.1">
    <property type="nucleotide sequence ID" value="NZ_DUJN01000006.1"/>
</dbReference>
<dbReference type="Pfam" id="PF03192">
    <property type="entry name" value="DUF257"/>
    <property type="match status" value="1"/>
</dbReference>
<dbReference type="Gene3D" id="3.40.50.11570">
    <property type="entry name" value="Protein of unknown function DUF257"/>
    <property type="match status" value="1"/>
</dbReference>
<dbReference type="Proteomes" id="UP000617544">
    <property type="component" value="Unassembled WGS sequence"/>
</dbReference>